<keyword evidence="8" id="KW-0067">ATP-binding</keyword>
<dbReference type="PANTHER" id="PTHR11451">
    <property type="entry name" value="THREONINE-TRNA LIGASE"/>
    <property type="match status" value="1"/>
</dbReference>
<dbReference type="InterPro" id="IPR033728">
    <property type="entry name" value="ThrRS_core"/>
</dbReference>
<dbReference type="GO" id="GO:0005737">
    <property type="term" value="C:cytoplasm"/>
    <property type="evidence" value="ECO:0007669"/>
    <property type="project" value="UniProtKB-UniRule"/>
</dbReference>
<evidence type="ECO:0000256" key="3">
    <source>
        <dbReference type="ARBA" id="ARBA00022490"/>
    </source>
</evidence>
<dbReference type="PROSITE" id="PS50862">
    <property type="entry name" value="AA_TRNA_LIGASE_II"/>
    <property type="match status" value="1"/>
</dbReference>
<dbReference type="PANTHER" id="PTHR11451:SF56">
    <property type="entry name" value="THREONINE--TRNA LIGASE 1"/>
    <property type="match status" value="1"/>
</dbReference>
<name>W8GFD4_9MOLU</name>
<dbReference type="PRINTS" id="PR01047">
    <property type="entry name" value="TRNASYNTHTHR"/>
</dbReference>
<evidence type="ECO:0000256" key="10">
    <source>
        <dbReference type="ARBA" id="ARBA00023146"/>
    </source>
</evidence>
<dbReference type="eggNOG" id="COG0441">
    <property type="taxonomic scope" value="Bacteria"/>
</dbReference>
<dbReference type="FunFam" id="3.30.930.10:FF:000002">
    <property type="entry name" value="Threonine--tRNA ligase"/>
    <property type="match status" value="1"/>
</dbReference>
<keyword evidence="6" id="KW-0547">Nucleotide-binding</keyword>
<comment type="similarity">
    <text evidence="1">Belongs to the class-II aminoacyl-tRNA synthetase family.</text>
</comment>
<proteinExistence type="inferred from homology"/>
<sequence length="413" mass="49403">MEKIHKQNLNDNKEIEVDHRKIAKELEIFYIDENIGKGFPIWLENGVKLKKAIHDYIYEQEEKYNFIHVETPEVGLLNLYKTSGHYQLYKNNMFPEMKFKDEESFVLRPMACPHHIMIYKHKKRSYKELPLRLAEHVNQFRFEPSGSLLGLERTRAMELTDSHIFLRDDQLESEIKLVLNLVEKTLAKFNIKIDYIELALRDKKDLKKYHGDSKKWDQSESILRNFLQKNKIKFIEKIGEAAFYGPKIDVQIKTLLGHIITVSTIQLDFFLPERFELEYFDKDLNKIRPIMIHRGLIGTYERFIAVLLEQTKGNLPFWLAPNQVVILPINNKYHLEYAKKIYQFLLDNKIRVKLDFSNERLGHKVRLYQTQKYKYQIIIGDEEVKNDKISYRRYQSKKTDILKIVEFLKLIKS</sequence>
<accession>W8GFD4</accession>
<dbReference type="InterPro" id="IPR004154">
    <property type="entry name" value="Anticodon-bd"/>
</dbReference>
<evidence type="ECO:0000256" key="8">
    <source>
        <dbReference type="ARBA" id="ARBA00022840"/>
    </source>
</evidence>
<dbReference type="STRING" id="1427984.X271_00373"/>
<dbReference type="InterPro" id="IPR047246">
    <property type="entry name" value="ThrRS_anticodon"/>
</dbReference>
<gene>
    <name evidence="14" type="primary">thrS</name>
    <name evidence="14" type="ORF">X271_00373</name>
</gene>
<reference evidence="14 15" key="1">
    <citation type="journal article" date="2014" name="Genome Biol. Evol.">
        <title>Phylogenomics of "Candidatus Hepatoplasma crinochetorum," a Lineage of Mollicutes Associated with Noninsect Arthropods.</title>
        <authorList>
            <person name="Leclercq S."/>
            <person name="Dittmer J."/>
            <person name="Bouchon D."/>
            <person name="Cordaux R."/>
        </authorList>
    </citation>
    <scope>NUCLEOTIDE SEQUENCE [LARGE SCALE GENOMIC DNA]</scope>
    <source>
        <strain evidence="14 15">Av</strain>
    </source>
</reference>
<evidence type="ECO:0000313" key="14">
    <source>
        <dbReference type="EMBL" id="AHK22479.1"/>
    </source>
</evidence>
<dbReference type="CDD" id="cd00771">
    <property type="entry name" value="ThrRS_core"/>
    <property type="match status" value="1"/>
</dbReference>
<keyword evidence="10" id="KW-0030">Aminoacyl-tRNA synthetase</keyword>
<comment type="catalytic activity">
    <reaction evidence="11">
        <text>tRNA(Thr) + L-threonine + ATP = L-threonyl-tRNA(Thr) + AMP + diphosphate + H(+)</text>
        <dbReference type="Rhea" id="RHEA:24624"/>
        <dbReference type="Rhea" id="RHEA-COMP:9670"/>
        <dbReference type="Rhea" id="RHEA-COMP:9704"/>
        <dbReference type="ChEBI" id="CHEBI:15378"/>
        <dbReference type="ChEBI" id="CHEBI:30616"/>
        <dbReference type="ChEBI" id="CHEBI:33019"/>
        <dbReference type="ChEBI" id="CHEBI:57926"/>
        <dbReference type="ChEBI" id="CHEBI:78442"/>
        <dbReference type="ChEBI" id="CHEBI:78534"/>
        <dbReference type="ChEBI" id="CHEBI:456215"/>
        <dbReference type="EC" id="6.1.1.3"/>
    </reaction>
</comment>
<dbReference type="SUPFAM" id="SSF52954">
    <property type="entry name" value="Class II aaRS ABD-related"/>
    <property type="match status" value="1"/>
</dbReference>
<keyword evidence="15" id="KW-1185">Reference proteome</keyword>
<evidence type="ECO:0000256" key="12">
    <source>
        <dbReference type="NCBIfam" id="TIGR00418"/>
    </source>
</evidence>
<dbReference type="InterPro" id="IPR002314">
    <property type="entry name" value="aa-tRNA-synt_IIb"/>
</dbReference>
<dbReference type="KEGG" id="hcr:X271_00373"/>
<dbReference type="InterPro" id="IPR036621">
    <property type="entry name" value="Anticodon-bd_dom_sf"/>
</dbReference>
<dbReference type="Proteomes" id="UP000019450">
    <property type="component" value="Chromosome"/>
</dbReference>
<dbReference type="Gene3D" id="3.30.930.10">
    <property type="entry name" value="Bira Bifunctional Protein, Domain 2"/>
    <property type="match status" value="1"/>
</dbReference>
<evidence type="ECO:0000256" key="6">
    <source>
        <dbReference type="ARBA" id="ARBA00022741"/>
    </source>
</evidence>
<dbReference type="InterPro" id="IPR002320">
    <property type="entry name" value="Thr-tRNA-ligase_IIa"/>
</dbReference>
<dbReference type="OrthoDB" id="9802304at2"/>
<feature type="domain" description="Aminoacyl-transfer RNA synthetases class-II family profile" evidence="13">
    <location>
        <begin position="48"/>
        <end position="316"/>
    </location>
</feature>
<evidence type="ECO:0000256" key="4">
    <source>
        <dbReference type="ARBA" id="ARBA00022598"/>
    </source>
</evidence>
<dbReference type="RefSeq" id="WP_025208772.1">
    <property type="nucleotide sequence ID" value="NZ_CP006932.1"/>
</dbReference>
<evidence type="ECO:0000259" key="13">
    <source>
        <dbReference type="PROSITE" id="PS50862"/>
    </source>
</evidence>
<dbReference type="InterPro" id="IPR045864">
    <property type="entry name" value="aa-tRNA-synth_II/BPL/LPL"/>
</dbReference>
<evidence type="ECO:0000256" key="11">
    <source>
        <dbReference type="ARBA" id="ARBA00049515"/>
    </source>
</evidence>
<dbReference type="NCBIfam" id="TIGR00418">
    <property type="entry name" value="thrS"/>
    <property type="match status" value="1"/>
</dbReference>
<dbReference type="EMBL" id="CP006932">
    <property type="protein sequence ID" value="AHK22479.1"/>
    <property type="molecule type" value="Genomic_DNA"/>
</dbReference>
<protein>
    <recommendedName>
        <fullName evidence="2 12">Threonine--tRNA ligase</fullName>
        <ecNumber evidence="2 12">6.1.1.3</ecNumber>
    </recommendedName>
</protein>
<organism evidence="14 15">
    <name type="scientific">Candidatus Hepatoplasma crinochetorum Av</name>
    <dbReference type="NCBI Taxonomy" id="1427984"/>
    <lineage>
        <taxon>Bacteria</taxon>
        <taxon>Bacillati</taxon>
        <taxon>Mycoplasmatota</taxon>
        <taxon>Mollicutes</taxon>
        <taxon>Candidatus Hepatoplasmataceae</taxon>
        <taxon>Candidatus Hepatoplasma</taxon>
    </lineage>
</organism>
<dbReference type="AlphaFoldDB" id="W8GFD4"/>
<dbReference type="GO" id="GO:0046872">
    <property type="term" value="F:metal ion binding"/>
    <property type="evidence" value="ECO:0007669"/>
    <property type="project" value="UniProtKB-KW"/>
</dbReference>
<evidence type="ECO:0000256" key="2">
    <source>
        <dbReference type="ARBA" id="ARBA00013163"/>
    </source>
</evidence>
<evidence type="ECO:0000256" key="5">
    <source>
        <dbReference type="ARBA" id="ARBA00022723"/>
    </source>
</evidence>
<evidence type="ECO:0000256" key="1">
    <source>
        <dbReference type="ARBA" id="ARBA00008226"/>
    </source>
</evidence>
<dbReference type="Pfam" id="PF03129">
    <property type="entry name" value="HGTP_anticodon"/>
    <property type="match status" value="1"/>
</dbReference>
<dbReference type="CDD" id="cd00860">
    <property type="entry name" value="ThrRS_anticodon"/>
    <property type="match status" value="1"/>
</dbReference>
<dbReference type="InterPro" id="IPR006195">
    <property type="entry name" value="aa-tRNA-synth_II"/>
</dbReference>
<dbReference type="GO" id="GO:0004829">
    <property type="term" value="F:threonine-tRNA ligase activity"/>
    <property type="evidence" value="ECO:0007669"/>
    <property type="project" value="UniProtKB-UniRule"/>
</dbReference>
<dbReference type="SUPFAM" id="SSF55681">
    <property type="entry name" value="Class II aaRS and biotin synthetases"/>
    <property type="match status" value="1"/>
</dbReference>
<dbReference type="GO" id="GO:0005524">
    <property type="term" value="F:ATP binding"/>
    <property type="evidence" value="ECO:0007669"/>
    <property type="project" value="UniProtKB-KW"/>
</dbReference>
<evidence type="ECO:0000313" key="15">
    <source>
        <dbReference type="Proteomes" id="UP000019450"/>
    </source>
</evidence>
<evidence type="ECO:0000256" key="7">
    <source>
        <dbReference type="ARBA" id="ARBA00022833"/>
    </source>
</evidence>
<dbReference type="EC" id="6.1.1.3" evidence="2 12"/>
<dbReference type="GO" id="GO:0006435">
    <property type="term" value="P:threonyl-tRNA aminoacylation"/>
    <property type="evidence" value="ECO:0007669"/>
    <property type="project" value="UniProtKB-UniRule"/>
</dbReference>
<dbReference type="HOGENOM" id="CLU_008554_2_1_14"/>
<evidence type="ECO:0000256" key="9">
    <source>
        <dbReference type="ARBA" id="ARBA00022917"/>
    </source>
</evidence>
<dbReference type="Gene3D" id="3.40.50.800">
    <property type="entry name" value="Anticodon-binding domain"/>
    <property type="match status" value="1"/>
</dbReference>
<keyword evidence="3" id="KW-0963">Cytoplasm</keyword>
<keyword evidence="4 14" id="KW-0436">Ligase</keyword>
<keyword evidence="5" id="KW-0479">Metal-binding</keyword>
<dbReference type="Pfam" id="PF00587">
    <property type="entry name" value="tRNA-synt_2b"/>
    <property type="match status" value="1"/>
</dbReference>
<keyword evidence="7" id="KW-0862">Zinc</keyword>
<keyword evidence="9" id="KW-0648">Protein biosynthesis</keyword>
<dbReference type="PATRIC" id="fig|1427984.3.peg.360"/>